<organism evidence="1 2">
    <name type="scientific">Gordonia phage Archimedes</name>
    <dbReference type="NCBI Taxonomy" id="2759389"/>
    <lineage>
        <taxon>Viruses</taxon>
        <taxon>Duplodnaviria</taxon>
        <taxon>Heunggongvirae</taxon>
        <taxon>Uroviricota</taxon>
        <taxon>Caudoviricetes</taxon>
        <taxon>Archimedesvirus</taxon>
        <taxon>Archimedesvirus archimedes</taxon>
    </lineage>
</organism>
<name>A0A7L7SKN5_9CAUD</name>
<sequence length="123" mass="12708">MAVSYVAAHRRACAQAIVALGNRIGLYYGSTRVGTVYADTTWGSAADGTGDDANKAVVTGSTVTINVPGGTVPNGTVINRYGIFNGSTLLRTNDLPVALTVNDGAQALQVDVTPIFKYKGEGE</sequence>
<dbReference type="GeneID" id="63742956"/>
<proteinExistence type="predicted"/>
<accession>A0A7L7SKN5</accession>
<dbReference type="KEGG" id="vg:63742956"/>
<dbReference type="EMBL" id="MT771339">
    <property type="protein sequence ID" value="QOC55728.1"/>
    <property type="molecule type" value="Genomic_DNA"/>
</dbReference>
<keyword evidence="2" id="KW-1185">Reference proteome</keyword>
<protein>
    <submittedName>
        <fullName evidence="1">Uncharacterized protein</fullName>
    </submittedName>
</protein>
<reference evidence="1 2" key="1">
    <citation type="submission" date="2020-07" db="EMBL/GenBank/DDBJ databases">
        <authorList>
            <person name="Buterbaugh K.M."/>
            <person name="Dean A.J."/>
            <person name="Durmis N.D."/>
            <person name="Gonzalez I.M."/>
            <person name="Kowalski E.M."/>
            <person name="Mundorff O.G."/>
            <person name="Vimal D."/>
            <person name="Chamarti P.R."/>
            <person name="Xu J."/>
            <person name="Butela K.A."/>
            <person name="Garlena R.A."/>
            <person name="Russell D.A."/>
            <person name="Pope W.H."/>
            <person name="Jacobs-Sera D."/>
            <person name="Hatfull G.F."/>
        </authorList>
    </citation>
    <scope>NUCLEOTIDE SEQUENCE [LARGE SCALE GENOMIC DNA]</scope>
</reference>
<gene>
    <name evidence="1" type="primary">28</name>
    <name evidence="1" type="ORF">SEA_ARCHIMEDES_28</name>
</gene>
<dbReference type="Proteomes" id="UP000516653">
    <property type="component" value="Segment"/>
</dbReference>
<evidence type="ECO:0000313" key="2">
    <source>
        <dbReference type="Proteomes" id="UP000516653"/>
    </source>
</evidence>
<evidence type="ECO:0000313" key="1">
    <source>
        <dbReference type="EMBL" id="QOC55728.1"/>
    </source>
</evidence>
<dbReference type="RefSeq" id="YP_010049637.1">
    <property type="nucleotide sequence ID" value="NC_054392.1"/>
</dbReference>